<proteinExistence type="predicted"/>
<gene>
    <name evidence="1" type="ORF">CHA01nite_35090</name>
</gene>
<accession>A0A511YRG6</accession>
<keyword evidence="2" id="KW-1185">Reference proteome</keyword>
<protein>
    <recommendedName>
        <fullName evidence="3">Lipocalin-like domain-containing protein</fullName>
    </recommendedName>
</protein>
<sequence length="149" mass="17014">MLLLIFSCNKENKAYGTNDVNKDQRIRESVKTLKGNYCFMKTEDRDTTYVHLMISGSNVNGEMTWQPWEKDGAQGTLSGKLVSAHEMELLYDYTIEGSKQTEAKFMKIEGNKLYILTGELTDPENNGHLKYKNILKAVYSEVLTPTTCR</sequence>
<dbReference type="AlphaFoldDB" id="A0A511YRG6"/>
<evidence type="ECO:0000313" key="1">
    <source>
        <dbReference type="EMBL" id="GEN77769.1"/>
    </source>
</evidence>
<name>A0A511YRG6_9FLAO</name>
<evidence type="ECO:0008006" key="3">
    <source>
        <dbReference type="Google" id="ProtNLM"/>
    </source>
</evidence>
<dbReference type="EMBL" id="BJYJ01000032">
    <property type="protein sequence ID" value="GEN77769.1"/>
    <property type="molecule type" value="Genomic_DNA"/>
</dbReference>
<comment type="caution">
    <text evidence="1">The sequence shown here is derived from an EMBL/GenBank/DDBJ whole genome shotgun (WGS) entry which is preliminary data.</text>
</comment>
<organism evidence="1 2">
    <name type="scientific">Chryseobacterium hagamense</name>
    <dbReference type="NCBI Taxonomy" id="395935"/>
    <lineage>
        <taxon>Bacteria</taxon>
        <taxon>Pseudomonadati</taxon>
        <taxon>Bacteroidota</taxon>
        <taxon>Flavobacteriia</taxon>
        <taxon>Flavobacteriales</taxon>
        <taxon>Weeksellaceae</taxon>
        <taxon>Chryseobacterium group</taxon>
        <taxon>Chryseobacterium</taxon>
    </lineage>
</organism>
<evidence type="ECO:0000313" key="2">
    <source>
        <dbReference type="Proteomes" id="UP000321863"/>
    </source>
</evidence>
<dbReference type="Proteomes" id="UP000321863">
    <property type="component" value="Unassembled WGS sequence"/>
</dbReference>
<reference evidence="1 2" key="1">
    <citation type="submission" date="2019-07" db="EMBL/GenBank/DDBJ databases">
        <title>Whole genome shotgun sequence of Chryseobacterium hagamense NBRC 105253.</title>
        <authorList>
            <person name="Hosoyama A."/>
            <person name="Uohara A."/>
            <person name="Ohji S."/>
            <person name="Ichikawa N."/>
        </authorList>
    </citation>
    <scope>NUCLEOTIDE SEQUENCE [LARGE SCALE GENOMIC DNA]</scope>
    <source>
        <strain evidence="1 2">NBRC 105253</strain>
    </source>
</reference>